<dbReference type="Proteomes" id="UP000266196">
    <property type="component" value="Unassembled WGS sequence"/>
</dbReference>
<name>A0A397FZP5_APHAT</name>
<dbReference type="AlphaFoldDB" id="A0A397FZP5"/>
<evidence type="ECO:0000256" key="1">
    <source>
        <dbReference type="SAM" id="MobiDB-lite"/>
    </source>
</evidence>
<evidence type="ECO:0000313" key="3">
    <source>
        <dbReference type="Proteomes" id="UP000266196"/>
    </source>
</evidence>
<dbReference type="VEuPathDB" id="FungiDB:H257_03860"/>
<gene>
    <name evidence="2" type="ORF">DYB31_000716</name>
</gene>
<comment type="caution">
    <text evidence="2">The sequence shown here is derived from an EMBL/GenBank/DDBJ whole genome shotgun (WGS) entry which is preliminary data.</text>
</comment>
<feature type="compositionally biased region" description="Low complexity" evidence="1">
    <location>
        <begin position="1"/>
        <end position="17"/>
    </location>
</feature>
<protein>
    <submittedName>
        <fullName evidence="2">Uncharacterized protein</fullName>
    </submittedName>
</protein>
<feature type="region of interest" description="Disordered" evidence="1">
    <location>
        <begin position="1"/>
        <end position="31"/>
    </location>
</feature>
<accession>A0A397FZP5</accession>
<proteinExistence type="predicted"/>
<dbReference type="EMBL" id="QUTE01000868">
    <property type="protein sequence ID" value="RHZ41494.1"/>
    <property type="molecule type" value="Genomic_DNA"/>
</dbReference>
<organism evidence="2 3">
    <name type="scientific">Aphanomyces astaci</name>
    <name type="common">Crayfish plague agent</name>
    <dbReference type="NCBI Taxonomy" id="112090"/>
    <lineage>
        <taxon>Eukaryota</taxon>
        <taxon>Sar</taxon>
        <taxon>Stramenopiles</taxon>
        <taxon>Oomycota</taxon>
        <taxon>Saprolegniomycetes</taxon>
        <taxon>Saprolegniales</taxon>
        <taxon>Verrucalvaceae</taxon>
        <taxon>Aphanomyces</taxon>
    </lineage>
</organism>
<reference evidence="2 3" key="1">
    <citation type="submission" date="2018-08" db="EMBL/GenBank/DDBJ databases">
        <title>Aphanomyces genome sequencing and annotation.</title>
        <authorList>
            <person name="Minardi D."/>
            <person name="Oidtmann B."/>
            <person name="Van Der Giezen M."/>
            <person name="Studholme D.J."/>
        </authorList>
    </citation>
    <scope>NUCLEOTIDE SEQUENCE [LARGE SCALE GENOMIC DNA]</scope>
    <source>
        <strain evidence="2 3">197901</strain>
    </source>
</reference>
<evidence type="ECO:0000313" key="2">
    <source>
        <dbReference type="EMBL" id="RHZ41494.1"/>
    </source>
</evidence>
<sequence length="128" mass="14154">MRTKGSGMKKAAAGSKKLIWRGQPVTEHGKPTQFRLSLTISSRHQGVQAHQSADHSSGTHLPHKFLAIESSLLQEISMGSTDPKCNDLKDKRTLLTEEGVEFNDTKVDVSCMYVFTQDDLDQLEAKSP</sequence>